<organism evidence="2 3">
    <name type="scientific">Pleurotus ostreatus (strain PC15)</name>
    <name type="common">Oyster mushroom</name>
    <dbReference type="NCBI Taxonomy" id="1137138"/>
    <lineage>
        <taxon>Eukaryota</taxon>
        <taxon>Fungi</taxon>
        <taxon>Dikarya</taxon>
        <taxon>Basidiomycota</taxon>
        <taxon>Agaricomycotina</taxon>
        <taxon>Agaricomycetes</taxon>
        <taxon>Agaricomycetidae</taxon>
        <taxon>Agaricales</taxon>
        <taxon>Pleurotineae</taxon>
        <taxon>Pleurotaceae</taxon>
        <taxon>Pleurotus</taxon>
    </lineage>
</organism>
<evidence type="ECO:0000256" key="1">
    <source>
        <dbReference type="SAM" id="Coils"/>
    </source>
</evidence>
<feature type="coiled-coil region" evidence="1">
    <location>
        <begin position="146"/>
        <end position="183"/>
    </location>
</feature>
<dbReference type="Proteomes" id="UP000027073">
    <property type="component" value="Unassembled WGS sequence"/>
</dbReference>
<evidence type="ECO:0000313" key="2">
    <source>
        <dbReference type="EMBL" id="KDQ26741.1"/>
    </source>
</evidence>
<proteinExistence type="predicted"/>
<dbReference type="OrthoDB" id="3244737at2759"/>
<reference evidence="3" key="1">
    <citation type="journal article" date="2014" name="Proc. Natl. Acad. Sci. U.S.A.">
        <title>Extensive sampling of basidiomycete genomes demonstrates inadequacy of the white-rot/brown-rot paradigm for wood decay fungi.</title>
        <authorList>
            <person name="Riley R."/>
            <person name="Salamov A.A."/>
            <person name="Brown D.W."/>
            <person name="Nagy L.G."/>
            <person name="Floudas D."/>
            <person name="Held B.W."/>
            <person name="Levasseur A."/>
            <person name="Lombard V."/>
            <person name="Morin E."/>
            <person name="Otillar R."/>
            <person name="Lindquist E.A."/>
            <person name="Sun H."/>
            <person name="LaButti K.M."/>
            <person name="Schmutz J."/>
            <person name="Jabbour D."/>
            <person name="Luo H."/>
            <person name="Baker S.E."/>
            <person name="Pisabarro A.G."/>
            <person name="Walton J.D."/>
            <person name="Blanchette R.A."/>
            <person name="Henrissat B."/>
            <person name="Martin F."/>
            <person name="Cullen D."/>
            <person name="Hibbett D.S."/>
            <person name="Grigoriev I.V."/>
        </authorList>
    </citation>
    <scope>NUCLEOTIDE SEQUENCE [LARGE SCALE GENOMIC DNA]</scope>
    <source>
        <strain evidence="3">PC15</strain>
    </source>
</reference>
<protein>
    <submittedName>
        <fullName evidence="2">Uncharacterized protein</fullName>
    </submittedName>
</protein>
<dbReference type="HOGENOM" id="CLU_086084_0_0_1"/>
<sequence>MQLQPWQEAKLAEVVQATISDICQFLDPTPSQSDEASGLIERLRYLREDIDNTDRDVATARKSIVDLTADINEIHPRLQSKLIDAVETLAPMVNKERTASADLQASTIELSLMKLAYLRARASHALYGVTVDTRGTTTSTVHKTMAEALSAAYGKLEAEAGRMEREEKELDRQVAEYEQALALVDSAGSGGFSQVVEDWARVKRDTEECQRDLRRFGWTGD</sequence>
<evidence type="ECO:0000313" key="3">
    <source>
        <dbReference type="Proteomes" id="UP000027073"/>
    </source>
</evidence>
<keyword evidence="1" id="KW-0175">Coiled coil</keyword>
<dbReference type="EMBL" id="KL198009">
    <property type="protein sequence ID" value="KDQ26741.1"/>
    <property type="molecule type" value="Genomic_DNA"/>
</dbReference>
<dbReference type="VEuPathDB" id="FungiDB:PLEOSDRAFT_1043563"/>
<dbReference type="InParanoid" id="A0A067NT00"/>
<name>A0A067NT00_PLEO1</name>
<dbReference type="AlphaFoldDB" id="A0A067NT00"/>
<accession>A0A067NT00</accession>
<gene>
    <name evidence="2" type="ORF">PLEOSDRAFT_1043563</name>
</gene>